<feature type="compositionally biased region" description="Basic and acidic residues" evidence="6">
    <location>
        <begin position="289"/>
        <end position="301"/>
    </location>
</feature>
<dbReference type="InterPro" id="IPR001510">
    <property type="entry name" value="Znf_PARP"/>
</dbReference>
<keyword evidence="2" id="KW-0479">Metal-binding</keyword>
<feature type="region of interest" description="Disordered" evidence="6">
    <location>
        <begin position="102"/>
        <end position="121"/>
    </location>
</feature>
<dbReference type="InterPro" id="IPR036957">
    <property type="entry name" value="Znf_PARP_sf"/>
</dbReference>
<feature type="region of interest" description="Disordered" evidence="6">
    <location>
        <begin position="129"/>
        <end position="395"/>
    </location>
</feature>
<comment type="subcellular location">
    <subcellularLocation>
        <location evidence="1">Nucleus</location>
    </subcellularLocation>
</comment>
<keyword evidence="9" id="KW-1185">Reference proteome</keyword>
<evidence type="ECO:0000256" key="2">
    <source>
        <dbReference type="ARBA" id="ARBA00022723"/>
    </source>
</evidence>
<keyword evidence="4" id="KW-0862">Zinc</keyword>
<name>A0ABR1XWH8_9PEZI</name>
<dbReference type="SUPFAM" id="SSF57716">
    <property type="entry name" value="Glucocorticoid receptor-like (DNA-binding domain)"/>
    <property type="match status" value="1"/>
</dbReference>
<reference evidence="8 9" key="1">
    <citation type="journal article" date="2022" name="G3 (Bethesda)">
        <title>Enemy or ally: a genomic approach to elucidate the lifestyle of Phyllosticta citrichinaensis.</title>
        <authorList>
            <person name="Buijs V.A."/>
            <person name="Groenewald J.Z."/>
            <person name="Haridas S."/>
            <person name="LaButti K.M."/>
            <person name="Lipzen A."/>
            <person name="Martin F.M."/>
            <person name="Barry K."/>
            <person name="Grigoriev I.V."/>
            <person name="Crous P.W."/>
            <person name="Seidl M.F."/>
        </authorList>
    </citation>
    <scope>NUCLEOTIDE SEQUENCE [LARGE SCALE GENOMIC DNA]</scope>
    <source>
        <strain evidence="8 9">CBS 129764</strain>
    </source>
</reference>
<evidence type="ECO:0000256" key="3">
    <source>
        <dbReference type="ARBA" id="ARBA00022771"/>
    </source>
</evidence>
<accession>A0ABR1XWH8</accession>
<evidence type="ECO:0000313" key="8">
    <source>
        <dbReference type="EMBL" id="KAK8169739.1"/>
    </source>
</evidence>
<feature type="compositionally biased region" description="Basic residues" evidence="6">
    <location>
        <begin position="385"/>
        <end position="395"/>
    </location>
</feature>
<feature type="compositionally biased region" description="Acidic residues" evidence="6">
    <location>
        <begin position="225"/>
        <end position="236"/>
    </location>
</feature>
<feature type="compositionally biased region" description="Basic residues" evidence="6">
    <location>
        <begin position="330"/>
        <end position="339"/>
    </location>
</feature>
<comment type="caution">
    <text evidence="8">The sequence shown here is derived from an EMBL/GenBank/DDBJ whole genome shotgun (WGS) entry which is preliminary data.</text>
</comment>
<dbReference type="Proteomes" id="UP001456524">
    <property type="component" value="Unassembled WGS sequence"/>
</dbReference>
<feature type="compositionally biased region" description="Basic and acidic residues" evidence="6">
    <location>
        <begin position="168"/>
        <end position="179"/>
    </location>
</feature>
<sequence length="395" mass="43006">MPTGYKVELSPNKRATCKVTHCQKEGIKIEKGELRFGTLVTINENTSWTYKHWGCITPQVLQNVSSYLDGDFELLQGFDVLPEDFQEKVTEAISLGHVDDGDWRGDVEMNRPGAGQGMFLNKAAKKRLGITSDEEDSDEEVPKQKAKKRSRTKDADESEEEAPPAKKGRGEKGAKAVKGDDEEEAPAPKKGRGKKVAQNIEVEDKEDAEPKAKKRGKKAAPKVESDEEVATEEPEEVPTPKAKKPRSKKARSKKAAAPKAVSDDESAPAAEVNEGPPTRKSKRSNKSKAVVEDTDRTEQKPAPKPKSGKKSKAVVEEEVPAVEEEPKPAPKAKRGKKSKPAVETAETAAVDGSNDEPEPETATKSKRGKKAKAVAEEAPEEPKPAPKKRGRKAKA</sequence>
<protein>
    <recommendedName>
        <fullName evidence="7">PARP-type domain-containing protein</fullName>
    </recommendedName>
</protein>
<organism evidence="8 9">
    <name type="scientific">Phyllosticta citrichinensis</name>
    <dbReference type="NCBI Taxonomy" id="1130410"/>
    <lineage>
        <taxon>Eukaryota</taxon>
        <taxon>Fungi</taxon>
        <taxon>Dikarya</taxon>
        <taxon>Ascomycota</taxon>
        <taxon>Pezizomycotina</taxon>
        <taxon>Dothideomycetes</taxon>
        <taxon>Dothideomycetes incertae sedis</taxon>
        <taxon>Botryosphaeriales</taxon>
        <taxon>Phyllostictaceae</taxon>
        <taxon>Phyllosticta</taxon>
    </lineage>
</organism>
<evidence type="ECO:0000256" key="6">
    <source>
        <dbReference type="SAM" id="MobiDB-lite"/>
    </source>
</evidence>
<evidence type="ECO:0000259" key="7">
    <source>
        <dbReference type="SMART" id="SM01336"/>
    </source>
</evidence>
<dbReference type="SMART" id="SM01336">
    <property type="entry name" value="zf-PARP"/>
    <property type="match status" value="1"/>
</dbReference>
<keyword evidence="5" id="KW-0539">Nucleus</keyword>
<feature type="domain" description="PARP-type" evidence="7">
    <location>
        <begin position="8"/>
        <end position="94"/>
    </location>
</feature>
<keyword evidence="3" id="KW-0863">Zinc-finger</keyword>
<evidence type="ECO:0000256" key="1">
    <source>
        <dbReference type="ARBA" id="ARBA00004123"/>
    </source>
</evidence>
<dbReference type="Gene3D" id="3.30.1740.10">
    <property type="entry name" value="Zinc finger, PARP-type"/>
    <property type="match status" value="1"/>
</dbReference>
<proteinExistence type="predicted"/>
<feature type="compositionally biased region" description="Basic residues" evidence="6">
    <location>
        <begin position="241"/>
        <end position="256"/>
    </location>
</feature>
<evidence type="ECO:0000256" key="5">
    <source>
        <dbReference type="ARBA" id="ARBA00023242"/>
    </source>
</evidence>
<dbReference type="EMBL" id="JBBWUH010000004">
    <property type="protein sequence ID" value="KAK8169739.1"/>
    <property type="molecule type" value="Genomic_DNA"/>
</dbReference>
<gene>
    <name evidence="8" type="ORF">IWX90DRAFT_188715</name>
</gene>
<dbReference type="Pfam" id="PF00645">
    <property type="entry name" value="zf-PARP"/>
    <property type="match status" value="1"/>
</dbReference>
<evidence type="ECO:0000313" key="9">
    <source>
        <dbReference type="Proteomes" id="UP001456524"/>
    </source>
</evidence>
<evidence type="ECO:0000256" key="4">
    <source>
        <dbReference type="ARBA" id="ARBA00022833"/>
    </source>
</evidence>